<dbReference type="Pfam" id="PF12836">
    <property type="entry name" value="HHH_3"/>
    <property type="match status" value="1"/>
</dbReference>
<accession>A0ABM8B7X7</accession>
<name>A0ABM8B7X7_9BIFI</name>
<proteinExistence type="predicted"/>
<dbReference type="Gene3D" id="1.10.150.320">
    <property type="entry name" value="Photosystem II 12 kDa extrinsic protein"/>
    <property type="match status" value="1"/>
</dbReference>
<sequence length="42" mass="4948">MAQRIVDYRKRVGHFSSLEQLLEVDGIGEKTLFKLKPYLVLR</sequence>
<gene>
    <name evidence="1" type="ORF">KIM372_08850</name>
</gene>
<keyword evidence="2" id="KW-1185">Reference proteome</keyword>
<reference evidence="1 2" key="1">
    <citation type="journal article" date="2023" name="Microbiol. Spectr.">
        <title>Symbiosis of Carpenter Bees with Uncharacterized Lactic Acid Bacteria Showing NAD Auxotrophy.</title>
        <authorList>
            <person name="Kawasaki S."/>
            <person name="Ozawa K."/>
            <person name="Mori T."/>
            <person name="Yamamoto A."/>
            <person name="Ito M."/>
            <person name="Ohkuma M."/>
            <person name="Sakamoto M."/>
            <person name="Matsutani M."/>
        </authorList>
    </citation>
    <scope>NUCLEOTIDE SEQUENCE [LARGE SCALE GENOMIC DNA]</scope>
    <source>
        <strain evidence="1 2">Kim37-2</strain>
    </source>
</reference>
<organism evidence="1 2">
    <name type="scientific">Bombiscardovia nodaiensis</name>
    <dbReference type="NCBI Taxonomy" id="2932181"/>
    <lineage>
        <taxon>Bacteria</taxon>
        <taxon>Bacillati</taxon>
        <taxon>Actinomycetota</taxon>
        <taxon>Actinomycetes</taxon>
        <taxon>Bifidobacteriales</taxon>
        <taxon>Bifidobacteriaceae</taxon>
        <taxon>Bombiscardovia</taxon>
    </lineage>
</organism>
<dbReference type="Proteomes" id="UP001321766">
    <property type="component" value="Chromosome"/>
</dbReference>
<evidence type="ECO:0008006" key="3">
    <source>
        <dbReference type="Google" id="ProtNLM"/>
    </source>
</evidence>
<dbReference type="EMBL" id="AP026798">
    <property type="protein sequence ID" value="BDR52978.1"/>
    <property type="molecule type" value="Genomic_DNA"/>
</dbReference>
<evidence type="ECO:0000313" key="1">
    <source>
        <dbReference type="EMBL" id="BDR52978.1"/>
    </source>
</evidence>
<dbReference type="InterPro" id="IPR010994">
    <property type="entry name" value="RuvA_2-like"/>
</dbReference>
<dbReference type="SUPFAM" id="SSF47781">
    <property type="entry name" value="RuvA domain 2-like"/>
    <property type="match status" value="1"/>
</dbReference>
<protein>
    <recommendedName>
        <fullName evidence="3">Competence protein ComEA</fullName>
    </recommendedName>
</protein>
<evidence type="ECO:0000313" key="2">
    <source>
        <dbReference type="Proteomes" id="UP001321766"/>
    </source>
</evidence>